<dbReference type="PANTHER" id="PTHR24567">
    <property type="entry name" value="CRP FAMILY TRANSCRIPTIONAL REGULATORY PROTEIN"/>
    <property type="match status" value="1"/>
</dbReference>
<dbReference type="InterPro" id="IPR014710">
    <property type="entry name" value="RmlC-like_jellyroll"/>
</dbReference>
<organism evidence="2 3">
    <name type="scientific">Ornatilinea apprima</name>
    <dbReference type="NCBI Taxonomy" id="1134406"/>
    <lineage>
        <taxon>Bacteria</taxon>
        <taxon>Bacillati</taxon>
        <taxon>Chloroflexota</taxon>
        <taxon>Anaerolineae</taxon>
        <taxon>Anaerolineales</taxon>
        <taxon>Anaerolineaceae</taxon>
        <taxon>Ornatilinea</taxon>
    </lineage>
</organism>
<proteinExistence type="predicted"/>
<dbReference type="InterPro" id="IPR018490">
    <property type="entry name" value="cNMP-bd_dom_sf"/>
</dbReference>
<name>A0A0P6Y2L8_9CHLR</name>
<dbReference type="InterPro" id="IPR050397">
    <property type="entry name" value="Env_Response_Regulators"/>
</dbReference>
<dbReference type="Gene3D" id="2.60.120.10">
    <property type="entry name" value="Jelly Rolls"/>
    <property type="match status" value="1"/>
</dbReference>
<dbReference type="GO" id="GO:0005829">
    <property type="term" value="C:cytosol"/>
    <property type="evidence" value="ECO:0007669"/>
    <property type="project" value="TreeGrafter"/>
</dbReference>
<gene>
    <name evidence="2" type="ORF">ADN00_04795</name>
</gene>
<dbReference type="RefSeq" id="WP_075061817.1">
    <property type="nucleotide sequence ID" value="NZ_LGCL01000015.1"/>
</dbReference>
<dbReference type="EMBL" id="LGCL01000015">
    <property type="protein sequence ID" value="KPL79169.1"/>
    <property type="molecule type" value="Genomic_DNA"/>
</dbReference>
<dbReference type="Proteomes" id="UP000050417">
    <property type="component" value="Unassembled WGS sequence"/>
</dbReference>
<dbReference type="CDD" id="cd00038">
    <property type="entry name" value="CAP_ED"/>
    <property type="match status" value="1"/>
</dbReference>
<evidence type="ECO:0000313" key="2">
    <source>
        <dbReference type="EMBL" id="KPL79169.1"/>
    </source>
</evidence>
<dbReference type="AlphaFoldDB" id="A0A0P6Y2L8"/>
<protein>
    <recommendedName>
        <fullName evidence="1">Cyclic nucleotide-binding domain-containing protein</fullName>
    </recommendedName>
</protein>
<evidence type="ECO:0000259" key="1">
    <source>
        <dbReference type="PROSITE" id="PS50042"/>
    </source>
</evidence>
<dbReference type="PROSITE" id="PS50042">
    <property type="entry name" value="CNMP_BINDING_3"/>
    <property type="match status" value="1"/>
</dbReference>
<dbReference type="SMART" id="SM00100">
    <property type="entry name" value="cNMP"/>
    <property type="match status" value="1"/>
</dbReference>
<comment type="caution">
    <text evidence="2">The sequence shown here is derived from an EMBL/GenBank/DDBJ whole genome shotgun (WGS) entry which is preliminary data.</text>
</comment>
<dbReference type="PANTHER" id="PTHR24567:SF28">
    <property type="entry name" value="LISTERIOLYSIN REGULATORY PROTEIN"/>
    <property type="match status" value="1"/>
</dbReference>
<dbReference type="Pfam" id="PF00027">
    <property type="entry name" value="cNMP_binding"/>
    <property type="match status" value="1"/>
</dbReference>
<dbReference type="GO" id="GO:0003700">
    <property type="term" value="F:DNA-binding transcription factor activity"/>
    <property type="evidence" value="ECO:0007669"/>
    <property type="project" value="TreeGrafter"/>
</dbReference>
<reference evidence="2 3" key="1">
    <citation type="submission" date="2015-07" db="EMBL/GenBank/DDBJ databases">
        <title>Genome sequence of Ornatilinea apprima DSM 23815.</title>
        <authorList>
            <person name="Hemp J."/>
            <person name="Ward L.M."/>
            <person name="Pace L.A."/>
            <person name="Fischer W.W."/>
        </authorList>
    </citation>
    <scope>NUCLEOTIDE SEQUENCE [LARGE SCALE GENOMIC DNA]</scope>
    <source>
        <strain evidence="2 3">P3M-1</strain>
    </source>
</reference>
<dbReference type="InterPro" id="IPR000595">
    <property type="entry name" value="cNMP-bd_dom"/>
</dbReference>
<evidence type="ECO:0000313" key="3">
    <source>
        <dbReference type="Proteomes" id="UP000050417"/>
    </source>
</evidence>
<dbReference type="STRING" id="1134406.ADN00_04795"/>
<dbReference type="OrthoDB" id="163303at2"/>
<sequence>MFRQDFSQLAIFDGLTTGQLSQLEPFFERVHFKAGQIVFDQGSDANHLYILLTGKVEVVYKPYDGPPLTVARINDGGVFGWSAALGREAYTSAAISTENGEAIRLSVANLRQLCEKSPQIGSAFLDRLAGVIAERIQNTHDQVLAILTQGMETNSDCQEEGEG</sequence>
<keyword evidence="3" id="KW-1185">Reference proteome</keyword>
<accession>A0A0P6Y2L8</accession>
<feature type="domain" description="Cyclic nucleotide-binding" evidence="1">
    <location>
        <begin position="11"/>
        <end position="113"/>
    </location>
</feature>
<dbReference type="SUPFAM" id="SSF51206">
    <property type="entry name" value="cAMP-binding domain-like"/>
    <property type="match status" value="1"/>
</dbReference>